<sequence>MRLASRPTSRRVTPAEYFPPKGRTRPQSAGRGGYSQQQKPHQRPLSAKTFARSGAPQGAAAAAAEGSKPPVPTGASAWLNRQPPGMPPSTRVARPKSAHARPTPPTTSRPDDRREYRPRDVLRTAQHTSNDSHHRGGDRVHTYNAAFVPKSVPRPTADSESSLPSAKTQAVSDRSGSSSWNTNKDSFERTDNGASGWLQKWAPSTKHQQHLQPSSTKNQPTNDDDEDGRAGHEREARSANPAQREVPNHHHHPEPTVRPSSASGQPRLNGGAQHAEYARPICIAGTDSAKKVQSTCSGPTCAAEQREYLQRLLVATASHRRGLPDVYSFGKVIGVGSFGTVRLASHKLTGQKVAIKTYERAKMKDPQQWKRVQQEARVMEKLSDFPLVCRFLEAFETAGPRRAHLIMEHLPGGSLCSYVKAKRKLAEVEAQPLMLQLAVAIEHMHSLDVVHRDIKLENILFLDDTHKVVRVIDFGFSTRCAPERRLRLFCGTPSYMAPEIVRRTEYRGKPIDLWSFGVVAYACLGGFFPFAARSQPELYRKILRGAFRLPDGLSTGAVALLRAAILVDVQHRLTAPEARGHHWLVGGLSQRDQQLGTELGAYTRSKNPRDDIHRESVRRMTDELGVPEDVLVRSISQAEHSPITACYYLLMGTLRKQSSFFQSEWSESETIAAKSAVTA</sequence>
<dbReference type="CDD" id="cd14003">
    <property type="entry name" value="STKc_AMPK-like"/>
    <property type="match status" value="1"/>
</dbReference>
<dbReference type="SMART" id="SM00220">
    <property type="entry name" value="S_TKc"/>
    <property type="match status" value="1"/>
</dbReference>
<feature type="compositionally biased region" description="Polar residues" evidence="10">
    <location>
        <begin position="158"/>
        <end position="184"/>
    </location>
</feature>
<gene>
    <name evidence="12" type="ORF">CTAYLR_002351</name>
</gene>
<evidence type="ECO:0000256" key="4">
    <source>
        <dbReference type="ARBA" id="ARBA00022777"/>
    </source>
</evidence>
<dbReference type="InterPro" id="IPR030616">
    <property type="entry name" value="Aur-like"/>
</dbReference>
<dbReference type="Gene3D" id="1.10.510.10">
    <property type="entry name" value="Transferase(Phosphotransferase) domain 1"/>
    <property type="match status" value="1"/>
</dbReference>
<feature type="compositionally biased region" description="Polar residues" evidence="10">
    <location>
        <begin position="210"/>
        <end position="221"/>
    </location>
</feature>
<feature type="binding site" evidence="7">
    <location>
        <begin position="457"/>
        <end position="458"/>
    </location>
    <ligand>
        <name>ATP</name>
        <dbReference type="ChEBI" id="CHEBI:30616"/>
    </ligand>
</feature>
<feature type="binding site" evidence="7">
    <location>
        <position position="473"/>
    </location>
    <ligand>
        <name>ATP</name>
        <dbReference type="ChEBI" id="CHEBI:30616"/>
    </ligand>
</feature>
<keyword evidence="5 7" id="KW-0067">ATP-binding</keyword>
<dbReference type="PROSITE" id="PS50011">
    <property type="entry name" value="PROTEIN_KINASE_DOM"/>
    <property type="match status" value="1"/>
</dbReference>
<feature type="compositionally biased region" description="Basic and acidic residues" evidence="10">
    <location>
        <begin position="228"/>
        <end position="237"/>
    </location>
</feature>
<organism evidence="12 13">
    <name type="scientific">Chrysophaeum taylorii</name>
    <dbReference type="NCBI Taxonomy" id="2483200"/>
    <lineage>
        <taxon>Eukaryota</taxon>
        <taxon>Sar</taxon>
        <taxon>Stramenopiles</taxon>
        <taxon>Ochrophyta</taxon>
        <taxon>Pelagophyceae</taxon>
        <taxon>Pelagomonadales</taxon>
        <taxon>Pelagomonadaceae</taxon>
        <taxon>Chrysophaeum</taxon>
    </lineage>
</organism>
<evidence type="ECO:0000313" key="13">
    <source>
        <dbReference type="Proteomes" id="UP001230188"/>
    </source>
</evidence>
<dbReference type="AlphaFoldDB" id="A0AAD7UG59"/>
<name>A0AAD7UG59_9STRA</name>
<reference evidence="12" key="1">
    <citation type="submission" date="2023-01" db="EMBL/GenBank/DDBJ databases">
        <title>Metagenome sequencing of chrysophaentin producing Chrysophaeum taylorii.</title>
        <authorList>
            <person name="Davison J."/>
            <person name="Bewley C."/>
        </authorList>
    </citation>
    <scope>NUCLEOTIDE SEQUENCE</scope>
    <source>
        <strain evidence="12">NIES-1699</strain>
    </source>
</reference>
<evidence type="ECO:0000256" key="9">
    <source>
        <dbReference type="PROSITE-ProRule" id="PRU10141"/>
    </source>
</evidence>
<dbReference type="InterPro" id="IPR000719">
    <property type="entry name" value="Prot_kinase_dom"/>
</dbReference>
<evidence type="ECO:0000256" key="3">
    <source>
        <dbReference type="ARBA" id="ARBA00022741"/>
    </source>
</evidence>
<comment type="caution">
    <text evidence="12">The sequence shown here is derived from an EMBL/GenBank/DDBJ whole genome shotgun (WGS) entry which is preliminary data.</text>
</comment>
<keyword evidence="1" id="KW-0723">Serine/threonine-protein kinase</keyword>
<evidence type="ECO:0000259" key="11">
    <source>
        <dbReference type="PROSITE" id="PS50011"/>
    </source>
</evidence>
<evidence type="ECO:0000256" key="8">
    <source>
        <dbReference type="PIRSR" id="PIRSR630616-3"/>
    </source>
</evidence>
<dbReference type="GO" id="GO:0005524">
    <property type="term" value="F:ATP binding"/>
    <property type="evidence" value="ECO:0007669"/>
    <property type="project" value="UniProtKB-UniRule"/>
</dbReference>
<keyword evidence="2" id="KW-0808">Transferase</keyword>
<dbReference type="FunFam" id="1.10.510.10:FF:000571">
    <property type="entry name" value="Maternal embryonic leucine zipper kinase"/>
    <property type="match status" value="1"/>
</dbReference>
<feature type="binding site" evidence="7 9">
    <location>
        <position position="356"/>
    </location>
    <ligand>
        <name>ATP</name>
        <dbReference type="ChEBI" id="CHEBI:30616"/>
    </ligand>
</feature>
<dbReference type="Proteomes" id="UP001230188">
    <property type="component" value="Unassembled WGS sequence"/>
</dbReference>
<evidence type="ECO:0000256" key="1">
    <source>
        <dbReference type="ARBA" id="ARBA00022527"/>
    </source>
</evidence>
<protein>
    <recommendedName>
        <fullName evidence="11">Protein kinase domain-containing protein</fullName>
    </recommendedName>
</protein>
<evidence type="ECO:0000256" key="2">
    <source>
        <dbReference type="ARBA" id="ARBA00022679"/>
    </source>
</evidence>
<evidence type="ECO:0000256" key="7">
    <source>
        <dbReference type="PIRSR" id="PIRSR630616-2"/>
    </source>
</evidence>
<keyword evidence="4" id="KW-0418">Kinase</keyword>
<dbReference type="InterPro" id="IPR008271">
    <property type="entry name" value="Ser/Thr_kinase_AS"/>
</dbReference>
<feature type="domain" description="Protein kinase" evidence="11">
    <location>
        <begin position="327"/>
        <end position="584"/>
    </location>
</feature>
<proteinExistence type="predicted"/>
<evidence type="ECO:0000256" key="6">
    <source>
        <dbReference type="PIRSR" id="PIRSR630616-1"/>
    </source>
</evidence>
<dbReference type="SUPFAM" id="SSF56112">
    <property type="entry name" value="Protein kinase-like (PK-like)"/>
    <property type="match status" value="1"/>
</dbReference>
<feature type="cross-link" description="Glycyl lysine isopeptide (Lys-Gly) (interchain with G-Cter in SUMO2)" evidence="8">
    <location>
        <position position="455"/>
    </location>
</feature>
<feature type="compositionally biased region" description="Basic and acidic residues" evidence="10">
    <location>
        <begin position="130"/>
        <end position="141"/>
    </location>
</feature>
<dbReference type="PROSITE" id="PS00107">
    <property type="entry name" value="PROTEIN_KINASE_ATP"/>
    <property type="match status" value="1"/>
</dbReference>
<keyword evidence="13" id="KW-1185">Reference proteome</keyword>
<dbReference type="GO" id="GO:0004674">
    <property type="term" value="F:protein serine/threonine kinase activity"/>
    <property type="evidence" value="ECO:0007669"/>
    <property type="project" value="UniProtKB-KW"/>
</dbReference>
<accession>A0AAD7UG59</accession>
<dbReference type="PROSITE" id="PS00108">
    <property type="entry name" value="PROTEIN_KINASE_ST"/>
    <property type="match status" value="1"/>
</dbReference>
<dbReference type="InterPro" id="IPR017441">
    <property type="entry name" value="Protein_kinase_ATP_BS"/>
</dbReference>
<keyword evidence="3 7" id="KW-0547">Nucleotide-binding</keyword>
<dbReference type="InterPro" id="IPR011009">
    <property type="entry name" value="Kinase-like_dom_sf"/>
</dbReference>
<feature type="compositionally biased region" description="Basic and acidic residues" evidence="10">
    <location>
        <begin position="109"/>
        <end position="122"/>
    </location>
</feature>
<feature type="compositionally biased region" description="Polar residues" evidence="10">
    <location>
        <begin position="1"/>
        <end position="11"/>
    </location>
</feature>
<feature type="active site" description="Proton acceptor" evidence="6">
    <location>
        <position position="453"/>
    </location>
</feature>
<evidence type="ECO:0000313" key="12">
    <source>
        <dbReference type="EMBL" id="KAJ8605317.1"/>
    </source>
</evidence>
<feature type="region of interest" description="Disordered" evidence="10">
    <location>
        <begin position="1"/>
        <end position="272"/>
    </location>
</feature>
<evidence type="ECO:0000256" key="10">
    <source>
        <dbReference type="SAM" id="MobiDB-lite"/>
    </source>
</evidence>
<dbReference type="EMBL" id="JAQMWT010000316">
    <property type="protein sequence ID" value="KAJ8605317.1"/>
    <property type="molecule type" value="Genomic_DNA"/>
</dbReference>
<dbReference type="PANTHER" id="PTHR24350">
    <property type="entry name" value="SERINE/THREONINE-PROTEIN KINASE IAL-RELATED"/>
    <property type="match status" value="1"/>
</dbReference>
<evidence type="ECO:0000256" key="5">
    <source>
        <dbReference type="ARBA" id="ARBA00022840"/>
    </source>
</evidence>
<dbReference type="Pfam" id="PF00069">
    <property type="entry name" value="Pkinase"/>
    <property type="match status" value="1"/>
</dbReference>